<keyword evidence="2" id="KW-1185">Reference proteome</keyword>
<proteinExistence type="predicted"/>
<dbReference type="OrthoDB" id="4500473at2759"/>
<dbReference type="Proteomes" id="UP000813444">
    <property type="component" value="Unassembled WGS sequence"/>
</dbReference>
<dbReference type="AlphaFoldDB" id="A0A8K0WNL2"/>
<sequence>MPLGLKSYIVTPGSGFSFRRGGPIALGKIFNSALEVDDTPISFRDPKLLPPKYHPPSIEVNREITEDRGSKTGADVWLEYLRTFGSDIGLEASKNAHVIYKVEKLETDMFTGQGLHDYFEKRVKEEERLQKYLGKGPIYMVTGIKYANGLTWEIRLGTKTGAHAKGSAQIKEDIRAGGGVKNESEWSIFQKADVKEEAVFAYQVHKITSKGWRKSKRRLSFGLNRQGAALSDKSEGQEAEDGESEEDVVDIIVGEELESVSAGSFRVDKQAEDDGICMSEMDGEYMHAL</sequence>
<accession>A0A8K0WNL2</accession>
<protein>
    <submittedName>
        <fullName evidence="1">Uncharacterized protein</fullName>
    </submittedName>
</protein>
<comment type="caution">
    <text evidence="1">The sequence shown here is derived from an EMBL/GenBank/DDBJ whole genome shotgun (WGS) entry which is preliminary data.</text>
</comment>
<organism evidence="1 2">
    <name type="scientific">Stachybotrys elegans</name>
    <dbReference type="NCBI Taxonomy" id="80388"/>
    <lineage>
        <taxon>Eukaryota</taxon>
        <taxon>Fungi</taxon>
        <taxon>Dikarya</taxon>
        <taxon>Ascomycota</taxon>
        <taxon>Pezizomycotina</taxon>
        <taxon>Sordariomycetes</taxon>
        <taxon>Hypocreomycetidae</taxon>
        <taxon>Hypocreales</taxon>
        <taxon>Stachybotryaceae</taxon>
        <taxon>Stachybotrys</taxon>
    </lineage>
</organism>
<evidence type="ECO:0000313" key="1">
    <source>
        <dbReference type="EMBL" id="KAH7311516.1"/>
    </source>
</evidence>
<evidence type="ECO:0000313" key="2">
    <source>
        <dbReference type="Proteomes" id="UP000813444"/>
    </source>
</evidence>
<reference evidence="1" key="1">
    <citation type="journal article" date="2021" name="Nat. Commun.">
        <title>Genetic determinants of endophytism in the Arabidopsis root mycobiome.</title>
        <authorList>
            <person name="Mesny F."/>
            <person name="Miyauchi S."/>
            <person name="Thiergart T."/>
            <person name="Pickel B."/>
            <person name="Atanasova L."/>
            <person name="Karlsson M."/>
            <person name="Huettel B."/>
            <person name="Barry K.W."/>
            <person name="Haridas S."/>
            <person name="Chen C."/>
            <person name="Bauer D."/>
            <person name="Andreopoulos W."/>
            <person name="Pangilinan J."/>
            <person name="LaButti K."/>
            <person name="Riley R."/>
            <person name="Lipzen A."/>
            <person name="Clum A."/>
            <person name="Drula E."/>
            <person name="Henrissat B."/>
            <person name="Kohler A."/>
            <person name="Grigoriev I.V."/>
            <person name="Martin F.M."/>
            <person name="Hacquard S."/>
        </authorList>
    </citation>
    <scope>NUCLEOTIDE SEQUENCE</scope>
    <source>
        <strain evidence="1">MPI-CAGE-CH-0235</strain>
    </source>
</reference>
<dbReference type="EMBL" id="JAGPNK010000011">
    <property type="protein sequence ID" value="KAH7311516.1"/>
    <property type="molecule type" value="Genomic_DNA"/>
</dbReference>
<name>A0A8K0WNL2_9HYPO</name>
<gene>
    <name evidence="1" type="ORF">B0I35DRAFT_411703</name>
</gene>